<evidence type="ECO:0000313" key="11">
    <source>
        <dbReference type="EMBL" id="TFK87152.1"/>
    </source>
</evidence>
<evidence type="ECO:0000256" key="2">
    <source>
        <dbReference type="ARBA" id="ARBA00012729"/>
    </source>
</evidence>
<keyword evidence="7" id="KW-0624">Polysaccharide degradation</keyword>
<keyword evidence="5" id="KW-0119">Carbohydrate metabolism</keyword>
<dbReference type="InParanoid" id="A0A5C3PCW7"/>
<dbReference type="Proteomes" id="UP000308197">
    <property type="component" value="Unassembled WGS sequence"/>
</dbReference>
<feature type="domain" description="GH18" evidence="10">
    <location>
        <begin position="30"/>
        <end position="319"/>
    </location>
</feature>
<dbReference type="STRING" id="1314778.A0A5C3PCW7"/>
<evidence type="ECO:0000256" key="6">
    <source>
        <dbReference type="ARBA" id="ARBA00023295"/>
    </source>
</evidence>
<dbReference type="PANTHER" id="PTHR45708:SF49">
    <property type="entry name" value="ENDOCHITINASE"/>
    <property type="match status" value="1"/>
</dbReference>
<dbReference type="InterPro" id="IPR001579">
    <property type="entry name" value="Glyco_hydro_18_chit_AS"/>
</dbReference>
<feature type="chain" id="PRO_5023008728" description="chitinase" evidence="9">
    <location>
        <begin position="23"/>
        <end position="399"/>
    </location>
</feature>
<dbReference type="PROSITE" id="PS51257">
    <property type="entry name" value="PROKAR_LIPOPROTEIN"/>
    <property type="match status" value="1"/>
</dbReference>
<dbReference type="InterPro" id="IPR001223">
    <property type="entry name" value="Glyco_hydro18_cat"/>
</dbReference>
<evidence type="ECO:0000256" key="3">
    <source>
        <dbReference type="ARBA" id="ARBA00022801"/>
    </source>
</evidence>
<dbReference type="PROSITE" id="PS01095">
    <property type="entry name" value="GH18_1"/>
    <property type="match status" value="1"/>
</dbReference>
<evidence type="ECO:0000259" key="10">
    <source>
        <dbReference type="PROSITE" id="PS51910"/>
    </source>
</evidence>
<dbReference type="GO" id="GO:0005576">
    <property type="term" value="C:extracellular region"/>
    <property type="evidence" value="ECO:0007669"/>
    <property type="project" value="TreeGrafter"/>
</dbReference>
<keyword evidence="12" id="KW-1185">Reference proteome</keyword>
<dbReference type="GO" id="GO:0008843">
    <property type="term" value="F:endochitinase activity"/>
    <property type="evidence" value="ECO:0007669"/>
    <property type="project" value="UniProtKB-EC"/>
</dbReference>
<proteinExistence type="predicted"/>
<accession>A0A5C3PCW7</accession>
<evidence type="ECO:0000313" key="12">
    <source>
        <dbReference type="Proteomes" id="UP000308197"/>
    </source>
</evidence>
<dbReference type="InterPro" id="IPR017853">
    <property type="entry name" value="GH"/>
</dbReference>
<evidence type="ECO:0000256" key="8">
    <source>
        <dbReference type="SAM" id="MobiDB-lite"/>
    </source>
</evidence>
<evidence type="ECO:0000256" key="9">
    <source>
        <dbReference type="SAM" id="SignalP"/>
    </source>
</evidence>
<dbReference type="SUPFAM" id="SSF51445">
    <property type="entry name" value="(Trans)glycosidases"/>
    <property type="match status" value="1"/>
</dbReference>
<comment type="catalytic activity">
    <reaction evidence="1">
        <text>Random endo-hydrolysis of N-acetyl-beta-D-glucosaminide (1-&gt;4)-beta-linkages in chitin and chitodextrins.</text>
        <dbReference type="EC" id="3.2.1.14"/>
    </reaction>
</comment>
<feature type="compositionally biased region" description="Polar residues" evidence="8">
    <location>
        <begin position="353"/>
        <end position="376"/>
    </location>
</feature>
<gene>
    <name evidence="11" type="ORF">K466DRAFT_663224</name>
</gene>
<dbReference type="InterPro" id="IPR050542">
    <property type="entry name" value="Glycosyl_Hydrlase18_Chitinase"/>
</dbReference>
<dbReference type="EMBL" id="ML211166">
    <property type="protein sequence ID" value="TFK87152.1"/>
    <property type="molecule type" value="Genomic_DNA"/>
</dbReference>
<keyword evidence="6" id="KW-0326">Glycosidase</keyword>
<dbReference type="GO" id="GO:0000272">
    <property type="term" value="P:polysaccharide catabolic process"/>
    <property type="evidence" value="ECO:0007669"/>
    <property type="project" value="UniProtKB-KW"/>
</dbReference>
<name>A0A5C3PCW7_9APHY</name>
<feature type="region of interest" description="Disordered" evidence="8">
    <location>
        <begin position="326"/>
        <end position="399"/>
    </location>
</feature>
<evidence type="ECO:0000256" key="4">
    <source>
        <dbReference type="ARBA" id="ARBA00023024"/>
    </source>
</evidence>
<dbReference type="EC" id="3.2.1.14" evidence="2"/>
<keyword evidence="3 11" id="KW-0378">Hydrolase</keyword>
<dbReference type="AlphaFoldDB" id="A0A5C3PCW7"/>
<feature type="signal peptide" evidence="9">
    <location>
        <begin position="1"/>
        <end position="22"/>
    </location>
</feature>
<dbReference type="PANTHER" id="PTHR45708">
    <property type="entry name" value="ENDOCHITINASE"/>
    <property type="match status" value="1"/>
</dbReference>
<evidence type="ECO:0000256" key="7">
    <source>
        <dbReference type="ARBA" id="ARBA00023326"/>
    </source>
</evidence>
<sequence length="399" mass="42950">MPRPIFFAACSIISCLALLTSAAFDMSRPDNVAMYWGQKSKSSVPLAELCKNPNVNIIPIGFVSNYFPDNSSMKFNMADNCDAEHFACQALEPDIESCQQQGKILLISLGGGDQPTPWQFADKGQAEAFAKLLYNSFLGGNDPKVTRPFGKAVLDGIDIDLENGQSDHFDEMVAAVQAAAKSNGDQKKYWVTGAPQCARPEPHLETALKTVSFDALFVQFYNNDCGLDSHADMSRFNFAAWHDLMQSSGVNKATKLYIGAPANSSEGSHYVDSPVLQKYIEATWANYSSAFGGVMLWDAYGAKANNNYDQQVKKILSAATSKAGATAADMPDAAPDTPTTPTFSALPVDTDSAEATGSLNTAESDSTASPDTSVPSGMSDVLRRYRSPQGHPHEGLARF</sequence>
<reference evidence="11 12" key="1">
    <citation type="journal article" date="2019" name="Nat. Ecol. Evol.">
        <title>Megaphylogeny resolves global patterns of mushroom evolution.</title>
        <authorList>
            <person name="Varga T."/>
            <person name="Krizsan K."/>
            <person name="Foldi C."/>
            <person name="Dima B."/>
            <person name="Sanchez-Garcia M."/>
            <person name="Sanchez-Ramirez S."/>
            <person name="Szollosi G.J."/>
            <person name="Szarkandi J.G."/>
            <person name="Papp V."/>
            <person name="Albert L."/>
            <person name="Andreopoulos W."/>
            <person name="Angelini C."/>
            <person name="Antonin V."/>
            <person name="Barry K.W."/>
            <person name="Bougher N.L."/>
            <person name="Buchanan P."/>
            <person name="Buyck B."/>
            <person name="Bense V."/>
            <person name="Catcheside P."/>
            <person name="Chovatia M."/>
            <person name="Cooper J."/>
            <person name="Damon W."/>
            <person name="Desjardin D."/>
            <person name="Finy P."/>
            <person name="Geml J."/>
            <person name="Haridas S."/>
            <person name="Hughes K."/>
            <person name="Justo A."/>
            <person name="Karasinski D."/>
            <person name="Kautmanova I."/>
            <person name="Kiss B."/>
            <person name="Kocsube S."/>
            <person name="Kotiranta H."/>
            <person name="LaButti K.M."/>
            <person name="Lechner B.E."/>
            <person name="Liimatainen K."/>
            <person name="Lipzen A."/>
            <person name="Lukacs Z."/>
            <person name="Mihaltcheva S."/>
            <person name="Morgado L.N."/>
            <person name="Niskanen T."/>
            <person name="Noordeloos M.E."/>
            <person name="Ohm R.A."/>
            <person name="Ortiz-Santana B."/>
            <person name="Ovrebo C."/>
            <person name="Racz N."/>
            <person name="Riley R."/>
            <person name="Savchenko A."/>
            <person name="Shiryaev A."/>
            <person name="Soop K."/>
            <person name="Spirin V."/>
            <person name="Szebenyi C."/>
            <person name="Tomsovsky M."/>
            <person name="Tulloss R.E."/>
            <person name="Uehling J."/>
            <person name="Grigoriev I.V."/>
            <person name="Vagvolgyi C."/>
            <person name="Papp T."/>
            <person name="Martin F.M."/>
            <person name="Miettinen O."/>
            <person name="Hibbett D.S."/>
            <person name="Nagy L.G."/>
        </authorList>
    </citation>
    <scope>NUCLEOTIDE SEQUENCE [LARGE SCALE GENOMIC DNA]</scope>
    <source>
        <strain evidence="11 12">HHB13444</strain>
    </source>
</reference>
<evidence type="ECO:0000256" key="5">
    <source>
        <dbReference type="ARBA" id="ARBA00023277"/>
    </source>
</evidence>
<dbReference type="GO" id="GO:0006032">
    <property type="term" value="P:chitin catabolic process"/>
    <property type="evidence" value="ECO:0007669"/>
    <property type="project" value="UniProtKB-KW"/>
</dbReference>
<protein>
    <recommendedName>
        <fullName evidence="2">chitinase</fullName>
        <ecNumber evidence="2">3.2.1.14</ecNumber>
    </recommendedName>
</protein>
<keyword evidence="4" id="KW-0146">Chitin degradation</keyword>
<feature type="compositionally biased region" description="Low complexity" evidence="8">
    <location>
        <begin position="326"/>
        <end position="342"/>
    </location>
</feature>
<dbReference type="Gene3D" id="3.20.20.80">
    <property type="entry name" value="Glycosidases"/>
    <property type="match status" value="1"/>
</dbReference>
<dbReference type="PROSITE" id="PS51910">
    <property type="entry name" value="GH18_2"/>
    <property type="match status" value="1"/>
</dbReference>
<keyword evidence="9" id="KW-0732">Signal</keyword>
<evidence type="ECO:0000256" key="1">
    <source>
        <dbReference type="ARBA" id="ARBA00000822"/>
    </source>
</evidence>
<organism evidence="11 12">
    <name type="scientific">Polyporus arcularius HHB13444</name>
    <dbReference type="NCBI Taxonomy" id="1314778"/>
    <lineage>
        <taxon>Eukaryota</taxon>
        <taxon>Fungi</taxon>
        <taxon>Dikarya</taxon>
        <taxon>Basidiomycota</taxon>
        <taxon>Agaricomycotina</taxon>
        <taxon>Agaricomycetes</taxon>
        <taxon>Polyporales</taxon>
        <taxon>Polyporaceae</taxon>
        <taxon>Polyporus</taxon>
    </lineage>
</organism>